<organism evidence="1 2">
    <name type="scientific">Lindgomyces ingoldianus</name>
    <dbReference type="NCBI Taxonomy" id="673940"/>
    <lineage>
        <taxon>Eukaryota</taxon>
        <taxon>Fungi</taxon>
        <taxon>Dikarya</taxon>
        <taxon>Ascomycota</taxon>
        <taxon>Pezizomycotina</taxon>
        <taxon>Dothideomycetes</taxon>
        <taxon>Pleosporomycetidae</taxon>
        <taxon>Pleosporales</taxon>
        <taxon>Lindgomycetaceae</taxon>
        <taxon>Lindgomyces</taxon>
    </lineage>
</organism>
<reference evidence="1" key="1">
    <citation type="journal article" date="2020" name="Stud. Mycol.">
        <title>101 Dothideomycetes genomes: a test case for predicting lifestyles and emergence of pathogens.</title>
        <authorList>
            <person name="Haridas S."/>
            <person name="Albert R."/>
            <person name="Binder M."/>
            <person name="Bloem J."/>
            <person name="Labutti K."/>
            <person name="Salamov A."/>
            <person name="Andreopoulos B."/>
            <person name="Baker S."/>
            <person name="Barry K."/>
            <person name="Bills G."/>
            <person name="Bluhm B."/>
            <person name="Cannon C."/>
            <person name="Castanera R."/>
            <person name="Culley D."/>
            <person name="Daum C."/>
            <person name="Ezra D."/>
            <person name="Gonzalez J."/>
            <person name="Henrissat B."/>
            <person name="Kuo A."/>
            <person name="Liang C."/>
            <person name="Lipzen A."/>
            <person name="Lutzoni F."/>
            <person name="Magnuson J."/>
            <person name="Mondo S."/>
            <person name="Nolan M."/>
            <person name="Ohm R."/>
            <person name="Pangilinan J."/>
            <person name="Park H.-J."/>
            <person name="Ramirez L."/>
            <person name="Alfaro M."/>
            <person name="Sun H."/>
            <person name="Tritt A."/>
            <person name="Yoshinaga Y."/>
            <person name="Zwiers L.-H."/>
            <person name="Turgeon B."/>
            <person name="Goodwin S."/>
            <person name="Spatafora J."/>
            <person name="Crous P."/>
            <person name="Grigoriev I."/>
        </authorList>
    </citation>
    <scope>NUCLEOTIDE SEQUENCE</scope>
    <source>
        <strain evidence="1">ATCC 200398</strain>
    </source>
</reference>
<dbReference type="EMBL" id="MU003497">
    <property type="protein sequence ID" value="KAF2474946.1"/>
    <property type="molecule type" value="Genomic_DNA"/>
</dbReference>
<protein>
    <submittedName>
        <fullName evidence="1">Uncharacterized protein</fullName>
    </submittedName>
</protein>
<comment type="caution">
    <text evidence="1">The sequence shown here is derived from an EMBL/GenBank/DDBJ whole genome shotgun (WGS) entry which is preliminary data.</text>
</comment>
<keyword evidence="2" id="KW-1185">Reference proteome</keyword>
<evidence type="ECO:0000313" key="1">
    <source>
        <dbReference type="EMBL" id="KAF2474946.1"/>
    </source>
</evidence>
<proteinExistence type="predicted"/>
<dbReference type="Proteomes" id="UP000799755">
    <property type="component" value="Unassembled WGS sequence"/>
</dbReference>
<sequence>MIFLSPFVCSYGALKPPFLMPLRSEKLLTFLRNCSKCTVVDIGGHGVVSALIAAMFSVCKFLGCLNVLSESLNVAFFSAVYDRDNIWRLEPQMSKTMQLSYYEIFHEDKQMIRLGELRNFSQVGQVTRAQDNRGTAQVLASIWLAHQPGEGQGSKEMKGLHVTLGERKIACLEPGAVRLWTNAKIIWVFGLFCMSAVQQSVFSFRGSTTTNDPEHCEGDRLPTESAKIYHMMQSGDH</sequence>
<evidence type="ECO:0000313" key="2">
    <source>
        <dbReference type="Proteomes" id="UP000799755"/>
    </source>
</evidence>
<gene>
    <name evidence="1" type="ORF">BDR25DRAFT_351427</name>
</gene>
<accession>A0ACB6R6Z0</accession>
<name>A0ACB6R6Z0_9PLEO</name>